<organism evidence="2 3">
    <name type="scientific">Enhygromyxa salina</name>
    <dbReference type="NCBI Taxonomy" id="215803"/>
    <lineage>
        <taxon>Bacteria</taxon>
        <taxon>Pseudomonadati</taxon>
        <taxon>Myxococcota</taxon>
        <taxon>Polyangia</taxon>
        <taxon>Nannocystales</taxon>
        <taxon>Nannocystaceae</taxon>
        <taxon>Enhygromyxa</taxon>
    </lineage>
</organism>
<dbReference type="SMART" id="SM00245">
    <property type="entry name" value="TSPc"/>
    <property type="match status" value="1"/>
</dbReference>
<dbReference type="GO" id="GO:0030288">
    <property type="term" value="C:outer membrane-bounded periplasmic space"/>
    <property type="evidence" value="ECO:0007669"/>
    <property type="project" value="TreeGrafter"/>
</dbReference>
<dbReference type="InterPro" id="IPR029045">
    <property type="entry name" value="ClpP/crotonase-like_dom_sf"/>
</dbReference>
<dbReference type="Gene3D" id="2.30.42.10">
    <property type="match status" value="1"/>
</dbReference>
<sequence>MTLAPPVHHRMSASVTGRLGVLGLCLCCLSALGCKDTPKPPDPHSLAALEAEGPPHTPNCRSWDALDDETLPALPDAPHMAAFEQVWRTVGSKHYDPTLACLDWPALREQYAKQILAAGDDTTAAYVAINELLGLLGQSHLHATAPTPSSTARARDSGPATVPINVRWLPLEPGGSERRAVVVDEAVDDHASGIPRGAILTEIAGESVDEIAEAAASAVEAHAGRSAEGAFMIAQAIGAKLNCPEDGTKRLSFLDPTQADAERELEVACFLPEGERISLGNLRNLPTTVEWRMIPAEGPNEQPDAAPTGLKVGYLAFNFWMLPMTERLRAGVDELRKQGMGALIIDLRGNPGGVGAMSIPIARMFLREGASLGVLQMREFNQEFNVEPNPDAFDGPIVILVDEGTASTSEIFALGMRDAGRVKIVGAGPSPGMALPSMIETLPDGGLIQYVVGDYHSGKGSAAEGEGVVPELAVTESRADYAAGRDPVLDAAVAHLRAAGPDAPTPSN</sequence>
<proteinExistence type="predicted"/>
<feature type="domain" description="Tail specific protease" evidence="1">
    <location>
        <begin position="274"/>
        <end position="475"/>
    </location>
</feature>
<dbReference type="Proteomes" id="UP000031599">
    <property type="component" value="Unassembled WGS sequence"/>
</dbReference>
<dbReference type="AlphaFoldDB" id="A0A0C2CMY2"/>
<keyword evidence="2" id="KW-0645">Protease</keyword>
<dbReference type="GO" id="GO:0006508">
    <property type="term" value="P:proteolysis"/>
    <property type="evidence" value="ECO:0007669"/>
    <property type="project" value="UniProtKB-KW"/>
</dbReference>
<keyword evidence="2" id="KW-0378">Hydrolase</keyword>
<reference evidence="2 3" key="1">
    <citation type="submission" date="2014-12" db="EMBL/GenBank/DDBJ databases">
        <title>Genome assembly of Enhygromyxa salina DSM 15201.</title>
        <authorList>
            <person name="Sharma G."/>
            <person name="Subramanian S."/>
        </authorList>
    </citation>
    <scope>NUCLEOTIDE SEQUENCE [LARGE SCALE GENOMIC DNA]</scope>
    <source>
        <strain evidence="2 3">DSM 15201</strain>
    </source>
</reference>
<dbReference type="InterPro" id="IPR028204">
    <property type="entry name" value="Tricorn_C1"/>
</dbReference>
<dbReference type="EMBL" id="JMCC02000123">
    <property type="protein sequence ID" value="KIG12611.1"/>
    <property type="molecule type" value="Genomic_DNA"/>
</dbReference>
<evidence type="ECO:0000259" key="1">
    <source>
        <dbReference type="SMART" id="SM00245"/>
    </source>
</evidence>
<dbReference type="InterPro" id="IPR005151">
    <property type="entry name" value="Tail-specific_protease"/>
</dbReference>
<accession>A0A0C2CMY2</accession>
<dbReference type="GO" id="GO:0004175">
    <property type="term" value="F:endopeptidase activity"/>
    <property type="evidence" value="ECO:0007669"/>
    <property type="project" value="TreeGrafter"/>
</dbReference>
<dbReference type="GO" id="GO:0008236">
    <property type="term" value="F:serine-type peptidase activity"/>
    <property type="evidence" value="ECO:0007669"/>
    <property type="project" value="InterPro"/>
</dbReference>
<evidence type="ECO:0000313" key="2">
    <source>
        <dbReference type="EMBL" id="KIG12611.1"/>
    </source>
</evidence>
<comment type="caution">
    <text evidence="2">The sequence shown here is derived from an EMBL/GenBank/DDBJ whole genome shotgun (WGS) entry which is preliminary data.</text>
</comment>
<protein>
    <submittedName>
        <fullName evidence="2">Carboxyl-terminal protease</fullName>
    </submittedName>
</protein>
<dbReference type="GO" id="GO:0007165">
    <property type="term" value="P:signal transduction"/>
    <property type="evidence" value="ECO:0007669"/>
    <property type="project" value="TreeGrafter"/>
</dbReference>
<evidence type="ECO:0000313" key="3">
    <source>
        <dbReference type="Proteomes" id="UP000031599"/>
    </source>
</evidence>
<gene>
    <name evidence="2" type="ORF">DB30_01176</name>
</gene>
<dbReference type="PANTHER" id="PTHR32060:SF30">
    <property type="entry name" value="CARBOXY-TERMINAL PROCESSING PROTEASE CTPA"/>
    <property type="match status" value="1"/>
</dbReference>
<dbReference type="Gene3D" id="3.90.226.10">
    <property type="entry name" value="2-enoyl-CoA Hydratase, Chain A, domain 1"/>
    <property type="match status" value="1"/>
</dbReference>
<dbReference type="SUPFAM" id="SSF52096">
    <property type="entry name" value="ClpP/crotonase"/>
    <property type="match status" value="1"/>
</dbReference>
<dbReference type="PANTHER" id="PTHR32060">
    <property type="entry name" value="TAIL-SPECIFIC PROTEASE"/>
    <property type="match status" value="1"/>
</dbReference>
<dbReference type="Pfam" id="PF03572">
    <property type="entry name" value="Peptidase_S41"/>
    <property type="match status" value="1"/>
</dbReference>
<dbReference type="CDD" id="cd07562">
    <property type="entry name" value="Peptidase_S41_TRI"/>
    <property type="match status" value="1"/>
</dbReference>
<dbReference type="Pfam" id="PF14684">
    <property type="entry name" value="Tricorn_C1"/>
    <property type="match status" value="1"/>
</dbReference>
<dbReference type="Gene3D" id="3.30.750.44">
    <property type="match status" value="1"/>
</dbReference>
<dbReference type="InterPro" id="IPR036034">
    <property type="entry name" value="PDZ_sf"/>
</dbReference>
<name>A0A0C2CMY2_9BACT</name>